<dbReference type="Proteomes" id="UP000770661">
    <property type="component" value="Unassembled WGS sequence"/>
</dbReference>
<dbReference type="AlphaFoldDB" id="A0A8J4Y5V7"/>
<dbReference type="SUPFAM" id="SSF52266">
    <property type="entry name" value="SGNH hydrolase"/>
    <property type="match status" value="1"/>
</dbReference>
<keyword evidence="1" id="KW-0175">Coiled coil</keyword>
<evidence type="ECO:0000313" key="4">
    <source>
        <dbReference type="Proteomes" id="UP000770661"/>
    </source>
</evidence>
<feature type="compositionally biased region" description="Low complexity" evidence="2">
    <location>
        <begin position="212"/>
        <end position="228"/>
    </location>
</feature>
<protein>
    <submittedName>
        <fullName evidence="3">Uncharacterized protein</fullName>
    </submittedName>
</protein>
<evidence type="ECO:0000313" key="3">
    <source>
        <dbReference type="EMBL" id="KAG0721162.1"/>
    </source>
</evidence>
<keyword evidence="4" id="KW-1185">Reference proteome</keyword>
<comment type="caution">
    <text evidence="3">The sequence shown here is derived from an EMBL/GenBank/DDBJ whole genome shotgun (WGS) entry which is preliminary data.</text>
</comment>
<proteinExistence type="predicted"/>
<sequence length="414" mass="44092">MRPELYNELQGTKELWFCGKCRKQVIKDMKEIRKLKVENGARTRELEQCKGELKEAKEWIQALEGDYKNLASKVRNMKAERAGKGNEQGFGARPTTGPGDEGCLTLDVTKAGMPEGEESGGAAAVEDVVAGWSRDVEGVGEARGAAAVEDVEVGRPRGAVEGVGETGGPAPSSPSPVEAVEDTEVVGEAGRSAPPSLLPVAAAKAAEGVVEARGPDAPAPGGAVAATGPSGGDEVVEITNPGGVRTDRTTGGNRRAKKWPILCIGDSMKPEECVVSLSGKGMEDVVKEVREQVNGVQEGMVIMQGGGNSLRRLGPEQTVGKVMECLKDIKKDRKKVRVAVVGIMRRPRENAGYEEMRRDTNKRLQEEVVKIKGGEGPGLGIHEGVPPRRFWGGEKEKRKGKGGVRGEMLEWVAD</sequence>
<accession>A0A8J4Y5V7</accession>
<dbReference type="OrthoDB" id="239776at2759"/>
<name>A0A8J4Y5V7_CHIOP</name>
<evidence type="ECO:0000256" key="1">
    <source>
        <dbReference type="SAM" id="Coils"/>
    </source>
</evidence>
<feature type="coiled-coil region" evidence="1">
    <location>
        <begin position="46"/>
        <end position="80"/>
    </location>
</feature>
<organism evidence="3 4">
    <name type="scientific">Chionoecetes opilio</name>
    <name type="common">Atlantic snow crab</name>
    <name type="synonym">Cancer opilio</name>
    <dbReference type="NCBI Taxonomy" id="41210"/>
    <lineage>
        <taxon>Eukaryota</taxon>
        <taxon>Metazoa</taxon>
        <taxon>Ecdysozoa</taxon>
        <taxon>Arthropoda</taxon>
        <taxon>Crustacea</taxon>
        <taxon>Multicrustacea</taxon>
        <taxon>Malacostraca</taxon>
        <taxon>Eumalacostraca</taxon>
        <taxon>Eucarida</taxon>
        <taxon>Decapoda</taxon>
        <taxon>Pleocyemata</taxon>
        <taxon>Brachyura</taxon>
        <taxon>Eubrachyura</taxon>
        <taxon>Majoidea</taxon>
        <taxon>Majidae</taxon>
        <taxon>Chionoecetes</taxon>
    </lineage>
</organism>
<gene>
    <name evidence="3" type="ORF">GWK47_046999</name>
</gene>
<dbReference type="EMBL" id="JACEEZ010011668">
    <property type="protein sequence ID" value="KAG0721162.1"/>
    <property type="molecule type" value="Genomic_DNA"/>
</dbReference>
<reference evidence="3" key="1">
    <citation type="submission" date="2020-07" db="EMBL/GenBank/DDBJ databases">
        <title>The High-quality genome of the commercially important snow crab, Chionoecetes opilio.</title>
        <authorList>
            <person name="Jeong J.-H."/>
            <person name="Ryu S."/>
        </authorList>
    </citation>
    <scope>NUCLEOTIDE SEQUENCE</scope>
    <source>
        <strain evidence="3">MADBK_172401_WGS</strain>
        <tissue evidence="3">Digestive gland</tissue>
    </source>
</reference>
<feature type="region of interest" description="Disordered" evidence="2">
    <location>
        <begin position="373"/>
        <end position="405"/>
    </location>
</feature>
<dbReference type="Gene3D" id="3.40.50.1110">
    <property type="entry name" value="SGNH hydrolase"/>
    <property type="match status" value="1"/>
</dbReference>
<dbReference type="InterPro" id="IPR036514">
    <property type="entry name" value="SGNH_hydro_sf"/>
</dbReference>
<feature type="region of interest" description="Disordered" evidence="2">
    <location>
        <begin position="159"/>
        <end position="178"/>
    </location>
</feature>
<feature type="region of interest" description="Disordered" evidence="2">
    <location>
        <begin position="212"/>
        <end position="253"/>
    </location>
</feature>
<evidence type="ECO:0000256" key="2">
    <source>
        <dbReference type="SAM" id="MobiDB-lite"/>
    </source>
</evidence>
<feature type="region of interest" description="Disordered" evidence="2">
    <location>
        <begin position="81"/>
        <end position="101"/>
    </location>
</feature>